<dbReference type="InterPro" id="IPR036291">
    <property type="entry name" value="NAD(P)-bd_dom_sf"/>
</dbReference>
<gene>
    <name evidence="2" type="ORF">M2152_000964</name>
</gene>
<sequence>MKIAVAGGTGTVGRYVVEAAQQRGHDVVALTRGNGVDVLEGVGILKAIADADVVIDTLNATTLSTQRAIEFFDTATRNLLQAEAQAGTQHHITLSIVGIDTIDTSYYAGKLAQERLVEGSRVPHTIARAGQFHEFAEQIAAQATLGPVTLVPRTLTRPVAAREVGQHLVSVAESGPVGRAPDLLGPRDESLSDMVRRMFAHDGTRRPVIELRLPGAYGRGLASGKLRGSPHGTSGLVTFDEWLRSDHEGA</sequence>
<evidence type="ECO:0000313" key="3">
    <source>
        <dbReference type="Proteomes" id="UP001160142"/>
    </source>
</evidence>
<dbReference type="EMBL" id="JARXVQ010000001">
    <property type="protein sequence ID" value="MDH6180782.1"/>
    <property type="molecule type" value="Genomic_DNA"/>
</dbReference>
<evidence type="ECO:0000313" key="2">
    <source>
        <dbReference type="EMBL" id="MDH6180782.1"/>
    </source>
</evidence>
<dbReference type="PANTHER" id="PTHR12126">
    <property type="entry name" value="NADH-UBIQUINONE OXIDOREDUCTASE 39 KDA SUBUNIT-RELATED"/>
    <property type="match status" value="1"/>
</dbReference>
<proteinExistence type="predicted"/>
<dbReference type="Pfam" id="PF13460">
    <property type="entry name" value="NAD_binding_10"/>
    <property type="match status" value="1"/>
</dbReference>
<organism evidence="2 3">
    <name type="scientific">Antiquaquibacter oligotrophicus</name>
    <dbReference type="NCBI Taxonomy" id="2880260"/>
    <lineage>
        <taxon>Bacteria</taxon>
        <taxon>Bacillati</taxon>
        <taxon>Actinomycetota</taxon>
        <taxon>Actinomycetes</taxon>
        <taxon>Micrococcales</taxon>
        <taxon>Microbacteriaceae</taxon>
        <taxon>Antiquaquibacter</taxon>
    </lineage>
</organism>
<dbReference type="InterPro" id="IPR016040">
    <property type="entry name" value="NAD(P)-bd_dom"/>
</dbReference>
<accession>A0ABT6KNR5</accession>
<dbReference type="PANTHER" id="PTHR12126:SF11">
    <property type="entry name" value="NADH DEHYDROGENASE [UBIQUINONE] 1 ALPHA SUBCOMPLEX SUBUNIT 9, MITOCHONDRIAL"/>
    <property type="match status" value="1"/>
</dbReference>
<comment type="caution">
    <text evidence="2">The sequence shown here is derived from an EMBL/GenBank/DDBJ whole genome shotgun (WGS) entry which is preliminary data.</text>
</comment>
<name>A0ABT6KNR5_9MICO</name>
<evidence type="ECO:0000259" key="1">
    <source>
        <dbReference type="Pfam" id="PF13460"/>
    </source>
</evidence>
<protein>
    <submittedName>
        <fullName evidence="2">Uncharacterized protein YbjT (DUF2867 family)</fullName>
    </submittedName>
</protein>
<feature type="domain" description="NAD(P)-binding" evidence="1">
    <location>
        <begin position="7"/>
        <end position="136"/>
    </location>
</feature>
<dbReference type="InterPro" id="IPR051207">
    <property type="entry name" value="ComplexI_NDUFA9_subunit"/>
</dbReference>
<dbReference type="Gene3D" id="3.40.50.720">
    <property type="entry name" value="NAD(P)-binding Rossmann-like Domain"/>
    <property type="match status" value="1"/>
</dbReference>
<keyword evidence="3" id="KW-1185">Reference proteome</keyword>
<dbReference type="RefSeq" id="WP_322133121.1">
    <property type="nucleotide sequence ID" value="NZ_CP085036.1"/>
</dbReference>
<reference evidence="2 3" key="1">
    <citation type="submission" date="2023-04" db="EMBL/GenBank/DDBJ databases">
        <title>Genome Encyclopedia of Bacteria and Archaea VI: Functional Genomics of Type Strains.</title>
        <authorList>
            <person name="Whitman W."/>
        </authorList>
    </citation>
    <scope>NUCLEOTIDE SEQUENCE [LARGE SCALE GENOMIC DNA]</scope>
    <source>
        <strain evidence="2 3">SG_E_30_P1</strain>
    </source>
</reference>
<dbReference type="Proteomes" id="UP001160142">
    <property type="component" value="Unassembled WGS sequence"/>
</dbReference>
<dbReference type="SUPFAM" id="SSF51735">
    <property type="entry name" value="NAD(P)-binding Rossmann-fold domains"/>
    <property type="match status" value="1"/>
</dbReference>